<gene>
    <name evidence="1" type="ORF">CEXT_154631</name>
</gene>
<proteinExistence type="predicted"/>
<dbReference type="Proteomes" id="UP001054945">
    <property type="component" value="Unassembled WGS sequence"/>
</dbReference>
<dbReference type="AlphaFoldDB" id="A0AAV4M7Q4"/>
<comment type="caution">
    <text evidence="1">The sequence shown here is derived from an EMBL/GenBank/DDBJ whole genome shotgun (WGS) entry which is preliminary data.</text>
</comment>
<dbReference type="EMBL" id="BPLR01001910">
    <property type="protein sequence ID" value="GIX67880.1"/>
    <property type="molecule type" value="Genomic_DNA"/>
</dbReference>
<keyword evidence="2" id="KW-1185">Reference proteome</keyword>
<reference evidence="1 2" key="1">
    <citation type="submission" date="2021-06" db="EMBL/GenBank/DDBJ databases">
        <title>Caerostris extrusa draft genome.</title>
        <authorList>
            <person name="Kono N."/>
            <person name="Arakawa K."/>
        </authorList>
    </citation>
    <scope>NUCLEOTIDE SEQUENCE [LARGE SCALE GENOMIC DNA]</scope>
</reference>
<accession>A0AAV4M7Q4</accession>
<evidence type="ECO:0000313" key="1">
    <source>
        <dbReference type="EMBL" id="GIX67880.1"/>
    </source>
</evidence>
<sequence length="73" mass="8444">MITVFVRTPLFTRSSCREPIRKCPSVIGPDRGSEHVNNKIQSLEEARLPNRTRFLFLDHNLIASVFLLESLEF</sequence>
<evidence type="ECO:0000313" key="2">
    <source>
        <dbReference type="Proteomes" id="UP001054945"/>
    </source>
</evidence>
<name>A0AAV4M7Q4_CAEEX</name>
<protein>
    <submittedName>
        <fullName evidence="1">Uncharacterized protein</fullName>
    </submittedName>
</protein>
<organism evidence="1 2">
    <name type="scientific">Caerostris extrusa</name>
    <name type="common">Bark spider</name>
    <name type="synonym">Caerostris bankana</name>
    <dbReference type="NCBI Taxonomy" id="172846"/>
    <lineage>
        <taxon>Eukaryota</taxon>
        <taxon>Metazoa</taxon>
        <taxon>Ecdysozoa</taxon>
        <taxon>Arthropoda</taxon>
        <taxon>Chelicerata</taxon>
        <taxon>Arachnida</taxon>
        <taxon>Araneae</taxon>
        <taxon>Araneomorphae</taxon>
        <taxon>Entelegynae</taxon>
        <taxon>Araneoidea</taxon>
        <taxon>Araneidae</taxon>
        <taxon>Caerostris</taxon>
    </lineage>
</organism>